<evidence type="ECO:0000313" key="2">
    <source>
        <dbReference type="Proteomes" id="UP000824258"/>
    </source>
</evidence>
<dbReference type="Proteomes" id="UP000824258">
    <property type="component" value="Unassembled WGS sequence"/>
</dbReference>
<comment type="caution">
    <text evidence="1">The sequence shown here is derived from an EMBL/GenBank/DDBJ whole genome shotgun (WGS) entry which is preliminary data.</text>
</comment>
<sequence>MRHLFVELPYYTAAYLNLWMEAEDDTILEQLYRDWAGTSQHSEDVLEFYRTIKQDCPETIFHGTDLGHQYDTTGARYLAYLEEQGLEKSEAYEITQEVIRQGKTFYKTDNPVYRENIMVENFCRAFDALEGERIMGIYGAAHTVIDGLDFSYSVPCMANQLHEIYGDLVHAEDLSQLDVPEPDFETIEVNGTAYPATYFGYQNTRSFLEEYQYRQYYRQ</sequence>
<protein>
    <submittedName>
        <fullName evidence="1">Uncharacterized protein</fullName>
    </submittedName>
</protein>
<organism evidence="1 2">
    <name type="scientific">Candidatus Avoscillospira stercoripullorum</name>
    <dbReference type="NCBI Taxonomy" id="2840709"/>
    <lineage>
        <taxon>Bacteria</taxon>
        <taxon>Bacillati</taxon>
        <taxon>Bacillota</taxon>
        <taxon>Clostridia</taxon>
        <taxon>Eubacteriales</taxon>
        <taxon>Oscillospiraceae</taxon>
        <taxon>Oscillospiraceae incertae sedis</taxon>
        <taxon>Candidatus Avoscillospira</taxon>
    </lineage>
</organism>
<proteinExistence type="predicted"/>
<evidence type="ECO:0000313" key="1">
    <source>
        <dbReference type="EMBL" id="HIR10237.1"/>
    </source>
</evidence>
<gene>
    <name evidence="1" type="ORF">IAA70_07515</name>
</gene>
<name>A0A9D1A8H0_9FIRM</name>
<reference evidence="1" key="1">
    <citation type="submission" date="2020-10" db="EMBL/GenBank/DDBJ databases">
        <authorList>
            <person name="Gilroy R."/>
        </authorList>
    </citation>
    <scope>NUCLEOTIDE SEQUENCE</scope>
    <source>
        <strain evidence="1">ChiHjej9B8-7071</strain>
    </source>
</reference>
<dbReference type="EMBL" id="DVGD01000245">
    <property type="protein sequence ID" value="HIR10237.1"/>
    <property type="molecule type" value="Genomic_DNA"/>
</dbReference>
<dbReference type="AlphaFoldDB" id="A0A9D1A8H0"/>
<accession>A0A9D1A8H0</accession>
<reference evidence="1" key="2">
    <citation type="journal article" date="2021" name="PeerJ">
        <title>Extensive microbial diversity within the chicken gut microbiome revealed by metagenomics and culture.</title>
        <authorList>
            <person name="Gilroy R."/>
            <person name="Ravi A."/>
            <person name="Getino M."/>
            <person name="Pursley I."/>
            <person name="Horton D.L."/>
            <person name="Alikhan N.F."/>
            <person name="Baker D."/>
            <person name="Gharbi K."/>
            <person name="Hall N."/>
            <person name="Watson M."/>
            <person name="Adriaenssens E.M."/>
            <person name="Foster-Nyarko E."/>
            <person name="Jarju S."/>
            <person name="Secka A."/>
            <person name="Antonio M."/>
            <person name="Oren A."/>
            <person name="Chaudhuri R.R."/>
            <person name="La Ragione R."/>
            <person name="Hildebrand F."/>
            <person name="Pallen M.J."/>
        </authorList>
    </citation>
    <scope>NUCLEOTIDE SEQUENCE</scope>
    <source>
        <strain evidence="1">ChiHjej9B8-7071</strain>
    </source>
</reference>